<sequence>MRPYPVSLNFLEQRSGGKLTGESLGVSGEMDVTLDDFKDATIAVTLGSTILAIAALAVLPENIGATVCYLIALVPVGFIAIGSTAPSIIAGAIASFQGTADDQTQREDRICRHEAGHFLCGYLCGLPVKAYSIGDTGFPCVEFHPSAEGEASGREFTSEEIAALSVVAMSGSVAEVLSFGQAKGGENDLLELNGLMRRSKEFIGAQKEQDLTRWGALAAYNLIQANMDKYEVLVEAFKEKKSVAECVAAIEAR</sequence>
<evidence type="ECO:0000256" key="1">
    <source>
        <dbReference type="SAM" id="Phobius"/>
    </source>
</evidence>
<reference evidence="2" key="1">
    <citation type="submission" date="2021-01" db="EMBL/GenBank/DDBJ databases">
        <authorList>
            <person name="Corre E."/>
            <person name="Pelletier E."/>
            <person name="Niang G."/>
            <person name="Scheremetjew M."/>
            <person name="Finn R."/>
            <person name="Kale V."/>
            <person name="Holt S."/>
            <person name="Cochrane G."/>
            <person name="Meng A."/>
            <person name="Brown T."/>
            <person name="Cohen L."/>
        </authorList>
    </citation>
    <scope>NUCLEOTIDE SEQUENCE</scope>
    <source>
        <strain evidence="2">CCMP147</strain>
    </source>
</reference>
<dbReference type="SUPFAM" id="SSF140990">
    <property type="entry name" value="FtsH protease domain-like"/>
    <property type="match status" value="1"/>
</dbReference>
<dbReference type="PANTHER" id="PTHR33471">
    <property type="entry name" value="ATP-DEPENDENT ZINC METALLOPROTEASE-RELATED"/>
    <property type="match status" value="1"/>
</dbReference>
<keyword evidence="1" id="KW-0472">Membrane</keyword>
<keyword evidence="1" id="KW-0812">Transmembrane</keyword>
<dbReference type="GO" id="GO:0005524">
    <property type="term" value="F:ATP binding"/>
    <property type="evidence" value="ECO:0007669"/>
    <property type="project" value="InterPro"/>
</dbReference>
<gene>
    <name evidence="2" type="ORF">TDUB1175_LOCUS4250</name>
</gene>
<dbReference type="Gene3D" id="1.20.58.760">
    <property type="entry name" value="Peptidase M41"/>
    <property type="match status" value="1"/>
</dbReference>
<dbReference type="InterPro" id="IPR037219">
    <property type="entry name" value="Peptidase_M41-like"/>
</dbReference>
<dbReference type="AlphaFoldDB" id="A0A7R9VLF5"/>
<feature type="transmembrane region" description="Helical" evidence="1">
    <location>
        <begin position="40"/>
        <end position="60"/>
    </location>
</feature>
<dbReference type="PANTHER" id="PTHR33471:SF7">
    <property type="entry name" value="ATP-DEPENDENT ZINC METALLOPROTEASE-RELATED"/>
    <property type="match status" value="1"/>
</dbReference>
<accession>A0A7R9VLF5</accession>
<name>A0A7R9VLF5_9STRA</name>
<keyword evidence="1" id="KW-1133">Transmembrane helix</keyword>
<dbReference type="GO" id="GO:0004222">
    <property type="term" value="F:metalloendopeptidase activity"/>
    <property type="evidence" value="ECO:0007669"/>
    <property type="project" value="InterPro"/>
</dbReference>
<evidence type="ECO:0008006" key="3">
    <source>
        <dbReference type="Google" id="ProtNLM"/>
    </source>
</evidence>
<organism evidence="2">
    <name type="scientific">Pseudictyota dubia</name>
    <dbReference type="NCBI Taxonomy" id="2749911"/>
    <lineage>
        <taxon>Eukaryota</taxon>
        <taxon>Sar</taxon>
        <taxon>Stramenopiles</taxon>
        <taxon>Ochrophyta</taxon>
        <taxon>Bacillariophyta</taxon>
        <taxon>Mediophyceae</taxon>
        <taxon>Biddulphiophycidae</taxon>
        <taxon>Eupodiscales</taxon>
        <taxon>Odontellaceae</taxon>
        <taxon>Pseudictyota</taxon>
    </lineage>
</organism>
<protein>
    <recommendedName>
        <fullName evidence="3">Peptidase M41 domain-containing protein</fullName>
    </recommendedName>
</protein>
<evidence type="ECO:0000313" key="2">
    <source>
        <dbReference type="EMBL" id="CAD8299101.1"/>
    </source>
</evidence>
<dbReference type="EMBL" id="HBED01008685">
    <property type="protein sequence ID" value="CAD8299101.1"/>
    <property type="molecule type" value="Transcribed_RNA"/>
</dbReference>
<dbReference type="GO" id="GO:0006508">
    <property type="term" value="P:proteolysis"/>
    <property type="evidence" value="ECO:0007669"/>
    <property type="project" value="InterPro"/>
</dbReference>
<dbReference type="GO" id="GO:0004176">
    <property type="term" value="F:ATP-dependent peptidase activity"/>
    <property type="evidence" value="ECO:0007669"/>
    <property type="project" value="InterPro"/>
</dbReference>
<feature type="transmembrane region" description="Helical" evidence="1">
    <location>
        <begin position="67"/>
        <end position="96"/>
    </location>
</feature>
<proteinExistence type="predicted"/>